<dbReference type="SUPFAM" id="SSF56176">
    <property type="entry name" value="FAD-binding/transporter-associated domain-like"/>
    <property type="match status" value="1"/>
</dbReference>
<dbReference type="InterPro" id="IPR000644">
    <property type="entry name" value="CBS_dom"/>
</dbReference>
<keyword evidence="8 10" id="KW-0472">Membrane</keyword>
<dbReference type="InterPro" id="IPR002550">
    <property type="entry name" value="CNNM"/>
</dbReference>
<dbReference type="RefSeq" id="WP_343916056.1">
    <property type="nucleotide sequence ID" value="NZ_BAAAJT010000002.1"/>
</dbReference>
<protein>
    <submittedName>
        <fullName evidence="14">Hemolysin family protein</fullName>
    </submittedName>
</protein>
<keyword evidence="15" id="KW-1185">Reference proteome</keyword>
<dbReference type="InterPro" id="IPR016169">
    <property type="entry name" value="FAD-bd_PCMH_sub2"/>
</dbReference>
<dbReference type="InterPro" id="IPR005170">
    <property type="entry name" value="Transptr-assoc_dom"/>
</dbReference>
<feature type="transmembrane region" description="Helical" evidence="11">
    <location>
        <begin position="104"/>
        <end position="124"/>
    </location>
</feature>
<dbReference type="Pfam" id="PF00571">
    <property type="entry name" value="CBS"/>
    <property type="match status" value="2"/>
</dbReference>
<dbReference type="CDD" id="cd04590">
    <property type="entry name" value="CBS_pair_CorC_HlyC_assoc"/>
    <property type="match status" value="1"/>
</dbReference>
<evidence type="ECO:0000259" key="12">
    <source>
        <dbReference type="PROSITE" id="PS51371"/>
    </source>
</evidence>
<sequence>MDTQILLNFGLVLLFVLVGGVFAATEIALVSLRDSQLNQLERASTRGAKVASVARDPNRFLAAVQIGVTVAGFFSAAYGGSTLAPALSPTLEALGLPESAAETTALAVMTLLIAYLSLVLGELVPKRLALQKSAGLAMAVTPTLDRFATLMRPVIWLLSISTNALVRLLGGDPKATGEELSEEELRDLVSTHEGLEEDERQILQDVFTASRTTLREVMRPRADVVFIDADTALPDAETWVKDQPYSRYPVAGEGFDDVVGFLHVRDLIDISSDDPRTVGDVAREILVMPRTNMVLPAVQAMRQARTHLAVVVDEYGGTDGIVTLEDLVEELVGEIEDEYDAGAPEGHGDDQSVDGSTSLEDVAERTGLTLPDEGDYETVAGFVLARLGRIPEVGEVAPVEGGGSVEVEEMSGRRITRVRVHLAPEPPSDAPAAD</sequence>
<keyword evidence="4 10" id="KW-0812">Transmembrane</keyword>
<dbReference type="SUPFAM" id="SSF54631">
    <property type="entry name" value="CBS-domain pair"/>
    <property type="match status" value="1"/>
</dbReference>
<keyword evidence="5" id="KW-0677">Repeat</keyword>
<evidence type="ECO:0000256" key="9">
    <source>
        <dbReference type="PROSITE-ProRule" id="PRU00703"/>
    </source>
</evidence>
<comment type="subcellular location">
    <subcellularLocation>
        <location evidence="1">Cell membrane</location>
        <topology evidence="1">Multi-pass membrane protein</topology>
    </subcellularLocation>
</comment>
<dbReference type="Pfam" id="PF03471">
    <property type="entry name" value="CorC_HlyC"/>
    <property type="match status" value="1"/>
</dbReference>
<proteinExistence type="inferred from homology"/>
<evidence type="ECO:0000259" key="13">
    <source>
        <dbReference type="PROSITE" id="PS51846"/>
    </source>
</evidence>
<evidence type="ECO:0000256" key="6">
    <source>
        <dbReference type="ARBA" id="ARBA00022989"/>
    </source>
</evidence>
<gene>
    <name evidence="14" type="ORF">ACFSDE_05045</name>
</gene>
<evidence type="ECO:0000313" key="15">
    <source>
        <dbReference type="Proteomes" id="UP001597351"/>
    </source>
</evidence>
<evidence type="ECO:0000256" key="10">
    <source>
        <dbReference type="PROSITE-ProRule" id="PRU01193"/>
    </source>
</evidence>
<keyword evidence="3" id="KW-1003">Cell membrane</keyword>
<keyword evidence="6 10" id="KW-1133">Transmembrane helix</keyword>
<evidence type="ECO:0000256" key="7">
    <source>
        <dbReference type="ARBA" id="ARBA00023122"/>
    </source>
</evidence>
<evidence type="ECO:0000256" key="8">
    <source>
        <dbReference type="ARBA" id="ARBA00023136"/>
    </source>
</evidence>
<comment type="similarity">
    <text evidence="2">Belongs to the UPF0053 family.</text>
</comment>
<comment type="caution">
    <text evidence="14">The sequence shown here is derived from an EMBL/GenBank/DDBJ whole genome shotgun (WGS) entry which is preliminary data.</text>
</comment>
<reference evidence="15" key="1">
    <citation type="journal article" date="2019" name="Int. J. Syst. Evol. Microbiol.">
        <title>The Global Catalogue of Microorganisms (GCM) 10K type strain sequencing project: providing services to taxonomists for standard genome sequencing and annotation.</title>
        <authorList>
            <consortium name="The Broad Institute Genomics Platform"/>
            <consortium name="The Broad Institute Genome Sequencing Center for Infectious Disease"/>
            <person name="Wu L."/>
            <person name="Ma J."/>
        </authorList>
    </citation>
    <scope>NUCLEOTIDE SEQUENCE [LARGE SCALE GENOMIC DNA]</scope>
    <source>
        <strain evidence="15">CGMCC 1.12477</strain>
    </source>
</reference>
<evidence type="ECO:0000256" key="5">
    <source>
        <dbReference type="ARBA" id="ARBA00022737"/>
    </source>
</evidence>
<dbReference type="Proteomes" id="UP001597351">
    <property type="component" value="Unassembled WGS sequence"/>
</dbReference>
<feature type="transmembrane region" description="Helical" evidence="11">
    <location>
        <begin position="6"/>
        <end position="32"/>
    </location>
</feature>
<dbReference type="Gene3D" id="3.10.580.10">
    <property type="entry name" value="CBS-domain"/>
    <property type="match status" value="1"/>
</dbReference>
<dbReference type="PROSITE" id="PS51846">
    <property type="entry name" value="CNNM"/>
    <property type="match status" value="1"/>
</dbReference>
<keyword evidence="7 9" id="KW-0129">CBS domain</keyword>
<feature type="transmembrane region" description="Helical" evidence="11">
    <location>
        <begin position="60"/>
        <end position="84"/>
    </location>
</feature>
<dbReference type="InterPro" id="IPR046342">
    <property type="entry name" value="CBS_dom_sf"/>
</dbReference>
<evidence type="ECO:0000256" key="2">
    <source>
        <dbReference type="ARBA" id="ARBA00006337"/>
    </source>
</evidence>
<feature type="domain" description="CBS" evidence="12">
    <location>
        <begin position="218"/>
        <end position="278"/>
    </location>
</feature>
<evidence type="ECO:0000256" key="11">
    <source>
        <dbReference type="SAM" id="Phobius"/>
    </source>
</evidence>
<dbReference type="EMBL" id="JBHUGD010000003">
    <property type="protein sequence ID" value="MFD1946147.1"/>
    <property type="molecule type" value="Genomic_DNA"/>
</dbReference>
<dbReference type="PANTHER" id="PTHR43099">
    <property type="entry name" value="UPF0053 PROTEIN YRKA"/>
    <property type="match status" value="1"/>
</dbReference>
<feature type="domain" description="CNNM transmembrane" evidence="13">
    <location>
        <begin position="1"/>
        <end position="203"/>
    </location>
</feature>
<name>A0ABW4TKV8_9ACTN</name>
<dbReference type="InterPro" id="IPR051676">
    <property type="entry name" value="UPF0053_domain"/>
</dbReference>
<accession>A0ABW4TKV8</accession>
<evidence type="ECO:0000313" key="14">
    <source>
        <dbReference type="EMBL" id="MFD1946147.1"/>
    </source>
</evidence>
<evidence type="ECO:0000256" key="4">
    <source>
        <dbReference type="ARBA" id="ARBA00022692"/>
    </source>
</evidence>
<dbReference type="PROSITE" id="PS51371">
    <property type="entry name" value="CBS"/>
    <property type="match status" value="2"/>
</dbReference>
<evidence type="ECO:0000256" key="3">
    <source>
        <dbReference type="ARBA" id="ARBA00022475"/>
    </source>
</evidence>
<dbReference type="InterPro" id="IPR044751">
    <property type="entry name" value="Ion_transp-like_CBS"/>
</dbReference>
<dbReference type="Gene3D" id="3.30.465.10">
    <property type="match status" value="1"/>
</dbReference>
<evidence type="ECO:0000256" key="1">
    <source>
        <dbReference type="ARBA" id="ARBA00004651"/>
    </source>
</evidence>
<dbReference type="PANTHER" id="PTHR43099:SF5">
    <property type="entry name" value="HLYC_CORC FAMILY TRANSPORTER"/>
    <property type="match status" value="1"/>
</dbReference>
<dbReference type="InterPro" id="IPR036318">
    <property type="entry name" value="FAD-bd_PCMH-like_sf"/>
</dbReference>
<organism evidence="14 15">
    <name type="scientific">Nocardioides aestuarii</name>
    <dbReference type="NCBI Taxonomy" id="252231"/>
    <lineage>
        <taxon>Bacteria</taxon>
        <taxon>Bacillati</taxon>
        <taxon>Actinomycetota</taxon>
        <taxon>Actinomycetes</taxon>
        <taxon>Propionibacteriales</taxon>
        <taxon>Nocardioidaceae</taxon>
        <taxon>Nocardioides</taxon>
    </lineage>
</organism>
<dbReference type="SMART" id="SM01091">
    <property type="entry name" value="CorC_HlyC"/>
    <property type="match status" value="1"/>
</dbReference>
<feature type="domain" description="CBS" evidence="12">
    <location>
        <begin position="281"/>
        <end position="338"/>
    </location>
</feature>
<dbReference type="Pfam" id="PF01595">
    <property type="entry name" value="CNNM"/>
    <property type="match status" value="1"/>
</dbReference>